<dbReference type="Gene3D" id="2.120.10.80">
    <property type="entry name" value="Kelch-type beta propeller"/>
    <property type="match status" value="1"/>
</dbReference>
<feature type="compositionally biased region" description="Polar residues" evidence="3">
    <location>
        <begin position="536"/>
        <end position="547"/>
    </location>
</feature>
<dbReference type="Proteomes" id="UP000612746">
    <property type="component" value="Unassembled WGS sequence"/>
</dbReference>
<evidence type="ECO:0008006" key="6">
    <source>
        <dbReference type="Google" id="ProtNLM"/>
    </source>
</evidence>
<accession>A0A8H7QA52</accession>
<dbReference type="SUPFAM" id="SSF54695">
    <property type="entry name" value="POZ domain"/>
    <property type="match status" value="1"/>
</dbReference>
<dbReference type="InterPro" id="IPR011333">
    <property type="entry name" value="SKP1/BTB/POZ_sf"/>
</dbReference>
<keyword evidence="5" id="KW-1185">Reference proteome</keyword>
<feature type="region of interest" description="Disordered" evidence="3">
    <location>
        <begin position="724"/>
        <end position="837"/>
    </location>
</feature>
<dbReference type="GO" id="GO:0005829">
    <property type="term" value="C:cytosol"/>
    <property type="evidence" value="ECO:0007669"/>
    <property type="project" value="TreeGrafter"/>
</dbReference>
<gene>
    <name evidence="4" type="ORF">INT44_000795</name>
</gene>
<dbReference type="PANTHER" id="PTHR43503">
    <property type="entry name" value="MCG48959-RELATED"/>
    <property type="match status" value="1"/>
</dbReference>
<dbReference type="PANTHER" id="PTHR43503:SF2">
    <property type="entry name" value="NEGATIVE REGULATOR OF SPORULATION MDS3-RELATED"/>
    <property type="match status" value="1"/>
</dbReference>
<keyword evidence="1" id="KW-0880">Kelch repeat</keyword>
<feature type="compositionally biased region" description="Polar residues" evidence="3">
    <location>
        <begin position="681"/>
        <end position="704"/>
    </location>
</feature>
<evidence type="ECO:0000313" key="4">
    <source>
        <dbReference type="EMBL" id="KAG2188044.1"/>
    </source>
</evidence>
<feature type="region of interest" description="Disordered" evidence="3">
    <location>
        <begin position="660"/>
        <end position="704"/>
    </location>
</feature>
<dbReference type="OrthoDB" id="10001928at2759"/>
<dbReference type="Pfam" id="PF24681">
    <property type="entry name" value="Kelch_KLHDC2_KLHL20_DRC7"/>
    <property type="match status" value="1"/>
</dbReference>
<dbReference type="InterPro" id="IPR015915">
    <property type="entry name" value="Kelch-typ_b-propeller"/>
</dbReference>
<evidence type="ECO:0000256" key="1">
    <source>
        <dbReference type="ARBA" id="ARBA00022441"/>
    </source>
</evidence>
<feature type="compositionally biased region" description="Basic and acidic residues" evidence="3">
    <location>
        <begin position="828"/>
        <end position="837"/>
    </location>
</feature>
<dbReference type="SUPFAM" id="SSF117281">
    <property type="entry name" value="Kelch motif"/>
    <property type="match status" value="1"/>
</dbReference>
<dbReference type="Gene3D" id="3.30.710.10">
    <property type="entry name" value="Potassium Channel Kv1.1, Chain A"/>
    <property type="match status" value="1"/>
</dbReference>
<evidence type="ECO:0000256" key="3">
    <source>
        <dbReference type="SAM" id="MobiDB-lite"/>
    </source>
</evidence>
<protein>
    <recommendedName>
        <fullName evidence="6">Galactose oxidase</fullName>
    </recommendedName>
</protein>
<feature type="compositionally biased region" description="Low complexity" evidence="3">
    <location>
        <begin position="475"/>
        <end position="492"/>
    </location>
</feature>
<feature type="compositionally biased region" description="Low complexity" evidence="3">
    <location>
        <begin position="216"/>
        <end position="231"/>
    </location>
</feature>
<dbReference type="AlphaFoldDB" id="A0A8H7QA52"/>
<proteinExistence type="predicted"/>
<sequence>MPATAALQSIQSISDITTQVRHTSGDIPPPLVGASVTVLDGHAYVFAGRLVSSRKMTNSLYILDLKTLEWTRHIPTPDNEKAASPRYFHSAEAYQNQIVFFGGMGYSRESVDGLCVLDDVSVLDVNTLEWSHHTIEKTLYSPRPRYAHLSSIVQNTLVVVGGQDMTNNYIEEINVLDLHTWKWINVKPFEKHVGAYRSIAVTAPAGAHIPTMTSDAAGTAATKPTGTTTLANHNSEHQQQQQQDGSIYLYSNYNFADVRRELQMISAPANNTKPIQDYSSLMSGSAMPPGLRFPAGHILGHHLILTGTYLTPQTHSFSIWLMNLSSMSWSRVETGSIFSTGSWNRSILSQDQNKLMVFGHRDRDLLTDYNHRQVNYDHLAVVDMEAFGAYRLPVMTCSPLAQEMGLSLLNEPGVSDFSIITRENSVIPINSAILRRRWPYFDRLMKDNVEIVTVKEDTMDDDVIIETEASTLASTDATIDSTAETTTTTQTSNGSMEDSETVTEARLSAKPVAPIQEEEGGPSTGNSTDMEDMAESPSQDVSPRPSITNHLHHEATIKSHALHFPHTSQVIIAFLQFIYTDNLLTAQQHQPHILSQLLLLADMYDIPRLKDLATHALHQMLNMSTAALIFETAALSHQTSLQIRSLKMMIAAKKLIQQQQNSRSSVTVSPRPSLHTPPPSTVSLESTTQMHSPRSVASSTNSYMSATAPSVHRFDSNSRMSLLDQGHYMTSPGQQPGSPNGSIRSRTASLTRTQSTRRSLSGNNQSPYMAFSAPMNPIIPEQDDVDYSPRRSNSTRRPNLDLTDEASSAKDESTSSSKKFMSLKKSKKSSDGKEKKPFLEAFSSKLASFAH</sequence>
<evidence type="ECO:0000256" key="2">
    <source>
        <dbReference type="ARBA" id="ARBA00022737"/>
    </source>
</evidence>
<organism evidence="4 5">
    <name type="scientific">Umbelopsis vinacea</name>
    <dbReference type="NCBI Taxonomy" id="44442"/>
    <lineage>
        <taxon>Eukaryota</taxon>
        <taxon>Fungi</taxon>
        <taxon>Fungi incertae sedis</taxon>
        <taxon>Mucoromycota</taxon>
        <taxon>Mucoromycotina</taxon>
        <taxon>Umbelopsidomycetes</taxon>
        <taxon>Umbelopsidales</taxon>
        <taxon>Umbelopsidaceae</taxon>
        <taxon>Umbelopsis</taxon>
    </lineage>
</organism>
<dbReference type="EMBL" id="JAEPRA010000002">
    <property type="protein sequence ID" value="KAG2188044.1"/>
    <property type="molecule type" value="Genomic_DNA"/>
</dbReference>
<dbReference type="GO" id="GO:0005739">
    <property type="term" value="C:mitochondrion"/>
    <property type="evidence" value="ECO:0007669"/>
    <property type="project" value="TreeGrafter"/>
</dbReference>
<feature type="compositionally biased region" description="Low complexity" evidence="3">
    <location>
        <begin position="662"/>
        <end position="673"/>
    </location>
</feature>
<dbReference type="GO" id="GO:0045454">
    <property type="term" value="P:cell redox homeostasis"/>
    <property type="evidence" value="ECO:0007669"/>
    <property type="project" value="TreeGrafter"/>
</dbReference>
<name>A0A8H7QA52_9FUNG</name>
<feature type="region of interest" description="Disordered" evidence="3">
    <location>
        <begin position="475"/>
        <end position="547"/>
    </location>
</feature>
<keyword evidence="2" id="KW-0677">Repeat</keyword>
<comment type="caution">
    <text evidence="4">The sequence shown here is derived from an EMBL/GenBank/DDBJ whole genome shotgun (WGS) entry which is preliminary data.</text>
</comment>
<feature type="compositionally biased region" description="Polar residues" evidence="3">
    <location>
        <begin position="731"/>
        <end position="767"/>
    </location>
</feature>
<feature type="region of interest" description="Disordered" evidence="3">
    <location>
        <begin position="216"/>
        <end position="243"/>
    </location>
</feature>
<reference evidence="4" key="1">
    <citation type="submission" date="2020-12" db="EMBL/GenBank/DDBJ databases">
        <title>Metabolic potential, ecology and presence of endohyphal bacteria is reflected in genomic diversity of Mucoromycotina.</title>
        <authorList>
            <person name="Muszewska A."/>
            <person name="Okrasinska A."/>
            <person name="Steczkiewicz K."/>
            <person name="Drgas O."/>
            <person name="Orlowska M."/>
            <person name="Perlinska-Lenart U."/>
            <person name="Aleksandrzak-Piekarczyk T."/>
            <person name="Szatraj K."/>
            <person name="Zielenkiewicz U."/>
            <person name="Pilsyk S."/>
            <person name="Malc E."/>
            <person name="Mieczkowski P."/>
            <person name="Kruszewska J.S."/>
            <person name="Biernat P."/>
            <person name="Pawlowska J."/>
        </authorList>
    </citation>
    <scope>NUCLEOTIDE SEQUENCE</scope>
    <source>
        <strain evidence="4">WA0000051536</strain>
    </source>
</reference>
<evidence type="ECO:0000313" key="5">
    <source>
        <dbReference type="Proteomes" id="UP000612746"/>
    </source>
</evidence>